<comment type="subcellular location">
    <subcellularLocation>
        <location evidence="1">Cell inner membrane</location>
        <topology evidence="1">Multi-pass membrane protein</topology>
    </subcellularLocation>
</comment>
<dbReference type="PANTHER" id="PTHR30012">
    <property type="entry name" value="GENERAL SECRETION PATHWAY PROTEIN"/>
    <property type="match status" value="1"/>
</dbReference>
<accession>X0Z0T3</accession>
<organism evidence="10">
    <name type="scientific">marine sediment metagenome</name>
    <dbReference type="NCBI Taxonomy" id="412755"/>
    <lineage>
        <taxon>unclassified sequences</taxon>
        <taxon>metagenomes</taxon>
        <taxon>ecological metagenomes</taxon>
    </lineage>
</organism>
<sequence>MTYPCISLTMIFLVTGFLMIFIIPQFAEIFIQLEVELPAATLAVLWMSNFMVGWWYIILGSMVAVIVALKIWKTTETGGYVIDKVTLKVPVFGPLFQKVALSRFSRTFSTLISSGVPILGALDIVGATSGNKVIERTIHTCKESVRNGEPLSKPLSESPIFPPMVVRMIAIGERSGALEQLLEKISEFYDEQVAAAVEALTSMIEPIMISIMGVLVGGIVISVFLPIIKIQQIMSK</sequence>
<evidence type="ECO:0000256" key="1">
    <source>
        <dbReference type="ARBA" id="ARBA00004429"/>
    </source>
</evidence>
<gene>
    <name evidence="10" type="ORF">S01H1_75916</name>
</gene>
<feature type="transmembrane region" description="Helical" evidence="8">
    <location>
        <begin position="207"/>
        <end position="228"/>
    </location>
</feature>
<feature type="transmembrane region" description="Helical" evidence="8">
    <location>
        <begin position="52"/>
        <end position="72"/>
    </location>
</feature>
<feature type="domain" description="Type II secretion system protein GspF" evidence="9">
    <location>
        <begin position="104"/>
        <end position="226"/>
    </location>
</feature>
<proteinExistence type="inferred from homology"/>
<evidence type="ECO:0000256" key="7">
    <source>
        <dbReference type="ARBA" id="ARBA00023136"/>
    </source>
</evidence>
<dbReference type="EMBL" id="BARS01050907">
    <property type="protein sequence ID" value="GAG52257.1"/>
    <property type="molecule type" value="Genomic_DNA"/>
</dbReference>
<dbReference type="Gene3D" id="1.20.81.30">
    <property type="entry name" value="Type II secretion system (T2SS), domain F"/>
    <property type="match status" value="1"/>
</dbReference>
<evidence type="ECO:0000313" key="10">
    <source>
        <dbReference type="EMBL" id="GAG52257.1"/>
    </source>
</evidence>
<dbReference type="InterPro" id="IPR042094">
    <property type="entry name" value="T2SS_GspF_sf"/>
</dbReference>
<evidence type="ECO:0000256" key="6">
    <source>
        <dbReference type="ARBA" id="ARBA00022989"/>
    </source>
</evidence>
<keyword evidence="4" id="KW-0997">Cell inner membrane</keyword>
<dbReference type="GO" id="GO:0015628">
    <property type="term" value="P:protein secretion by the type II secretion system"/>
    <property type="evidence" value="ECO:0007669"/>
    <property type="project" value="TreeGrafter"/>
</dbReference>
<comment type="similarity">
    <text evidence="2">Belongs to the GSP F family.</text>
</comment>
<evidence type="ECO:0000256" key="2">
    <source>
        <dbReference type="ARBA" id="ARBA00005745"/>
    </source>
</evidence>
<dbReference type="AlphaFoldDB" id="X0Z0T3"/>
<evidence type="ECO:0000256" key="3">
    <source>
        <dbReference type="ARBA" id="ARBA00022475"/>
    </source>
</evidence>
<dbReference type="Pfam" id="PF00482">
    <property type="entry name" value="T2SSF"/>
    <property type="match status" value="1"/>
</dbReference>
<evidence type="ECO:0000259" key="9">
    <source>
        <dbReference type="Pfam" id="PF00482"/>
    </source>
</evidence>
<name>X0Z0T3_9ZZZZ</name>
<dbReference type="PANTHER" id="PTHR30012:SF7">
    <property type="entry name" value="PROTEIN TRANSPORT PROTEIN HOFC HOMOLOG"/>
    <property type="match status" value="1"/>
</dbReference>
<reference evidence="10" key="1">
    <citation type="journal article" date="2014" name="Front. Microbiol.">
        <title>High frequency of phylogenetically diverse reductive dehalogenase-homologous genes in deep subseafloor sedimentary metagenomes.</title>
        <authorList>
            <person name="Kawai M."/>
            <person name="Futagami T."/>
            <person name="Toyoda A."/>
            <person name="Takaki Y."/>
            <person name="Nishi S."/>
            <person name="Hori S."/>
            <person name="Arai W."/>
            <person name="Tsubouchi T."/>
            <person name="Morono Y."/>
            <person name="Uchiyama I."/>
            <person name="Ito T."/>
            <person name="Fujiyama A."/>
            <person name="Inagaki F."/>
            <person name="Takami H."/>
        </authorList>
    </citation>
    <scope>NUCLEOTIDE SEQUENCE</scope>
    <source>
        <strain evidence="10">Expedition CK06-06</strain>
    </source>
</reference>
<keyword evidence="3" id="KW-1003">Cell membrane</keyword>
<feature type="non-terminal residue" evidence="10">
    <location>
        <position position="236"/>
    </location>
</feature>
<dbReference type="GO" id="GO:0005886">
    <property type="term" value="C:plasma membrane"/>
    <property type="evidence" value="ECO:0007669"/>
    <property type="project" value="UniProtKB-SubCell"/>
</dbReference>
<evidence type="ECO:0000256" key="8">
    <source>
        <dbReference type="SAM" id="Phobius"/>
    </source>
</evidence>
<comment type="caution">
    <text evidence="10">The sequence shown here is derived from an EMBL/GenBank/DDBJ whole genome shotgun (WGS) entry which is preliminary data.</text>
</comment>
<keyword evidence="5 8" id="KW-0812">Transmembrane</keyword>
<keyword evidence="6 8" id="KW-1133">Transmembrane helix</keyword>
<feature type="transmembrane region" description="Helical" evidence="8">
    <location>
        <begin position="6"/>
        <end position="31"/>
    </location>
</feature>
<evidence type="ECO:0000256" key="5">
    <source>
        <dbReference type="ARBA" id="ARBA00022692"/>
    </source>
</evidence>
<protein>
    <recommendedName>
        <fullName evidence="9">Type II secretion system protein GspF domain-containing protein</fullName>
    </recommendedName>
</protein>
<evidence type="ECO:0000256" key="4">
    <source>
        <dbReference type="ARBA" id="ARBA00022519"/>
    </source>
</evidence>
<dbReference type="FunFam" id="1.20.81.30:FF:000001">
    <property type="entry name" value="Type II secretion system protein F"/>
    <property type="match status" value="1"/>
</dbReference>
<dbReference type="InterPro" id="IPR003004">
    <property type="entry name" value="GspF/PilC"/>
</dbReference>
<dbReference type="InterPro" id="IPR018076">
    <property type="entry name" value="T2SS_GspF_dom"/>
</dbReference>
<keyword evidence="7 8" id="KW-0472">Membrane</keyword>